<dbReference type="Proteomes" id="UP001232019">
    <property type="component" value="Chromosome"/>
</dbReference>
<evidence type="ECO:0000313" key="3">
    <source>
        <dbReference type="EMBL" id="WNB17772.1"/>
    </source>
</evidence>
<dbReference type="Gene3D" id="2.50.20.10">
    <property type="entry name" value="Lipoprotein localisation LolA/LolB/LppX"/>
    <property type="match status" value="1"/>
</dbReference>
<dbReference type="RefSeq" id="WP_322347277.1">
    <property type="nucleotide sequence ID" value="NZ_CP129968.2"/>
</dbReference>
<dbReference type="PANTHER" id="PTHR37507:SF2">
    <property type="entry name" value="SPORULATION PROTEIN YDCC"/>
    <property type="match status" value="1"/>
</dbReference>
<sequence length="248" mass="28793">MKTFRVLSLISCLLFISVIAHGQITANEILDRVKENMNSESTITESKMVIRGKRNTREIVSKGYAEGNEKSFTEYLSPEREKGTKMLKLEDKLWIYNPSTDRTIQLSGHMLRQSVMGSDLSYEDMMEDRELIEIYDATIIGEEKIGDRNCYILELNAKVEDASYQKRKTWVDTERFIPLKEELFAKSGQLLKRVSLSDIQKLDGRWYPTKINYKDMLMSGEGTDFIVLNIEFNPEIPDYIFNKASLKR</sequence>
<evidence type="ECO:0000256" key="1">
    <source>
        <dbReference type="SAM" id="SignalP"/>
    </source>
</evidence>
<accession>A0AA51ZVZ5</accession>
<feature type="domain" description="Uncharacterized protein TP-0789" evidence="2">
    <location>
        <begin position="67"/>
        <end position="248"/>
    </location>
</feature>
<dbReference type="KEGG" id="marp:QYS47_28120"/>
<keyword evidence="3" id="KW-0449">Lipoprotein</keyword>
<keyword evidence="1" id="KW-0732">Signal</keyword>
<name>A0AA51ZVZ5_9BACT</name>
<dbReference type="EMBL" id="CP129968">
    <property type="protein sequence ID" value="WNB17772.1"/>
    <property type="molecule type" value="Genomic_DNA"/>
</dbReference>
<feature type="chain" id="PRO_5041424236" evidence="1">
    <location>
        <begin position="23"/>
        <end position="248"/>
    </location>
</feature>
<feature type="signal peptide" evidence="1">
    <location>
        <begin position="1"/>
        <end position="22"/>
    </location>
</feature>
<dbReference type="AlphaFoldDB" id="A0AA51ZVZ5"/>
<dbReference type="InterPro" id="IPR052944">
    <property type="entry name" value="Sporulation_related"/>
</dbReference>
<proteinExistence type="predicted"/>
<dbReference type="InterPro" id="IPR033399">
    <property type="entry name" value="TP_0789-like"/>
</dbReference>
<reference evidence="3" key="1">
    <citation type="submission" date="2023-08" db="EMBL/GenBank/DDBJ databases">
        <title>Comparative genomics and taxonomic characterization of three novel marine species of genus Marivirga.</title>
        <authorList>
            <person name="Muhammad N."/>
            <person name="Kim S.-G."/>
        </authorList>
    </citation>
    <scope>NUCLEOTIDE SEQUENCE</scope>
    <source>
        <strain evidence="3">BKB1-2</strain>
    </source>
</reference>
<evidence type="ECO:0000259" key="2">
    <source>
        <dbReference type="Pfam" id="PF17131"/>
    </source>
</evidence>
<gene>
    <name evidence="3" type="ORF">QYS47_28120</name>
</gene>
<protein>
    <submittedName>
        <fullName evidence="3">Outer membrane lipoprotein-sorting protein</fullName>
    </submittedName>
</protein>
<organism evidence="3">
    <name type="scientific">Marivirga arenosa</name>
    <dbReference type="NCBI Taxonomy" id="3059076"/>
    <lineage>
        <taxon>Bacteria</taxon>
        <taxon>Pseudomonadati</taxon>
        <taxon>Bacteroidota</taxon>
        <taxon>Cytophagia</taxon>
        <taxon>Cytophagales</taxon>
        <taxon>Marivirgaceae</taxon>
        <taxon>Marivirga</taxon>
    </lineage>
</organism>
<dbReference type="CDD" id="cd16329">
    <property type="entry name" value="LolA_like"/>
    <property type="match status" value="1"/>
</dbReference>
<dbReference type="Pfam" id="PF17131">
    <property type="entry name" value="LolA_like"/>
    <property type="match status" value="1"/>
</dbReference>
<dbReference type="PANTHER" id="PTHR37507">
    <property type="entry name" value="SPORULATION PROTEIN YDCC"/>
    <property type="match status" value="1"/>
</dbReference>